<dbReference type="AlphaFoldDB" id="A0A3T0KTW6"/>
<organism evidence="1 2">
    <name type="scientific">Peribacillus asahii</name>
    <dbReference type="NCBI Taxonomy" id="228899"/>
    <lineage>
        <taxon>Bacteria</taxon>
        <taxon>Bacillati</taxon>
        <taxon>Bacillota</taxon>
        <taxon>Bacilli</taxon>
        <taxon>Bacillales</taxon>
        <taxon>Bacillaceae</taxon>
        <taxon>Peribacillus</taxon>
    </lineage>
</organism>
<proteinExistence type="predicted"/>
<evidence type="ECO:0000313" key="2">
    <source>
        <dbReference type="Proteomes" id="UP000283095"/>
    </source>
</evidence>
<reference evidence="1 2" key="1">
    <citation type="submission" date="2018-01" db="EMBL/GenBank/DDBJ databases">
        <title>Bacillus asahii Genome sequencing and assembly.</title>
        <authorList>
            <person name="Jiang H."/>
            <person name="Feng Y."/>
            <person name="Zhao F."/>
            <person name="Lin X."/>
        </authorList>
    </citation>
    <scope>NUCLEOTIDE SEQUENCE [LARGE SCALE GENOMIC DNA]</scope>
    <source>
        <strain evidence="1 2">OM18</strain>
    </source>
</reference>
<sequence>MAIYFGEVVVQNNKDAKWEVEEYPFVPGKYIFGVSKGFGSMSLGNGFIDHYKEPSNKRRNSLFRMYNHYFND</sequence>
<name>A0A3T0KTW6_9BACI</name>
<gene>
    <name evidence="1" type="ORF">BAOM_3247</name>
</gene>
<dbReference type="Proteomes" id="UP000283095">
    <property type="component" value="Chromosome"/>
</dbReference>
<accession>A0A3T0KTW6</accession>
<dbReference type="OrthoDB" id="2846451at2"/>
<dbReference type="EMBL" id="CP026095">
    <property type="protein sequence ID" value="AZV43856.1"/>
    <property type="molecule type" value="Genomic_DNA"/>
</dbReference>
<dbReference type="KEGG" id="pasa:BAOM_3247"/>
<protein>
    <submittedName>
        <fullName evidence="1">Uncharacterized protein</fullName>
    </submittedName>
</protein>
<evidence type="ECO:0000313" key="1">
    <source>
        <dbReference type="EMBL" id="AZV43856.1"/>
    </source>
</evidence>